<accession>A0A8T0JQ23</accession>
<feature type="short sequence motif" description="Bipartite nuclear localization signal" evidence="4">
    <location>
        <begin position="315"/>
        <end position="322"/>
    </location>
</feature>
<evidence type="ECO:0000259" key="8">
    <source>
        <dbReference type="PROSITE" id="PS51667"/>
    </source>
</evidence>
<reference evidence="9 10" key="1">
    <citation type="submission" date="2020-05" db="EMBL/GenBank/DDBJ databases">
        <title>Vigna angularis (adzuki bean) Var. LongXiaoDou No. 4 denovo assembly.</title>
        <authorList>
            <person name="Xiang H."/>
        </authorList>
    </citation>
    <scope>NUCLEOTIDE SEQUENCE [LARGE SCALE GENOMIC DNA]</scope>
    <source>
        <tissue evidence="9">Leaf</tissue>
    </source>
</reference>
<feature type="short sequence motif" description="Bipartite nuclear localization signal" evidence="4">
    <location>
        <begin position="287"/>
        <end position="297"/>
    </location>
</feature>
<dbReference type="GO" id="GO:0099402">
    <property type="term" value="P:plant organ development"/>
    <property type="evidence" value="ECO:0007669"/>
    <property type="project" value="UniProtKB-ARBA"/>
</dbReference>
<proteinExistence type="inferred from homology"/>
<feature type="domain" description="WRC" evidence="8">
    <location>
        <begin position="282"/>
        <end position="326"/>
    </location>
</feature>
<feature type="compositionally biased region" description="Basic and acidic residues" evidence="6">
    <location>
        <begin position="497"/>
        <end position="508"/>
    </location>
</feature>
<comment type="subcellular location">
    <subcellularLocation>
        <location evidence="1 4 5">Nucleus</location>
    </subcellularLocation>
</comment>
<comment type="domain">
    <text evidence="5">The QLQ domain and WRC domain may be involved in protein-protein interaction and DNA-binding, respectively.</text>
</comment>
<evidence type="ECO:0000256" key="6">
    <source>
        <dbReference type="SAM" id="MobiDB-lite"/>
    </source>
</evidence>
<evidence type="ECO:0000256" key="2">
    <source>
        <dbReference type="ARBA" id="ARBA00008122"/>
    </source>
</evidence>
<dbReference type="Pfam" id="PF08879">
    <property type="entry name" value="WRC"/>
    <property type="match status" value="1"/>
</dbReference>
<dbReference type="Pfam" id="PF08880">
    <property type="entry name" value="QLQ"/>
    <property type="match status" value="1"/>
</dbReference>
<comment type="function">
    <text evidence="5">Transcription activator.</text>
</comment>
<feature type="region of interest" description="Disordered" evidence="6">
    <location>
        <begin position="314"/>
        <end position="345"/>
    </location>
</feature>
<dbReference type="AlphaFoldDB" id="A0A8T0JQ23"/>
<dbReference type="InterPro" id="IPR014977">
    <property type="entry name" value="WRC_dom"/>
</dbReference>
<keyword evidence="5" id="KW-0805">Transcription regulation</keyword>
<evidence type="ECO:0000256" key="5">
    <source>
        <dbReference type="RuleBase" id="RU367127"/>
    </source>
</evidence>
<evidence type="ECO:0000256" key="3">
    <source>
        <dbReference type="ARBA" id="ARBA00023242"/>
    </source>
</evidence>
<organism evidence="9 10">
    <name type="scientific">Phaseolus angularis</name>
    <name type="common">Azuki bean</name>
    <name type="synonym">Vigna angularis</name>
    <dbReference type="NCBI Taxonomy" id="3914"/>
    <lineage>
        <taxon>Eukaryota</taxon>
        <taxon>Viridiplantae</taxon>
        <taxon>Streptophyta</taxon>
        <taxon>Embryophyta</taxon>
        <taxon>Tracheophyta</taxon>
        <taxon>Spermatophyta</taxon>
        <taxon>Magnoliopsida</taxon>
        <taxon>eudicotyledons</taxon>
        <taxon>Gunneridae</taxon>
        <taxon>Pentapetalae</taxon>
        <taxon>rosids</taxon>
        <taxon>fabids</taxon>
        <taxon>Fabales</taxon>
        <taxon>Fabaceae</taxon>
        <taxon>Papilionoideae</taxon>
        <taxon>50 kb inversion clade</taxon>
        <taxon>NPAAA clade</taxon>
        <taxon>indigoferoid/millettioid clade</taxon>
        <taxon>Phaseoleae</taxon>
        <taxon>Vigna</taxon>
    </lineage>
</organism>
<keyword evidence="5" id="KW-0804">Transcription</keyword>
<comment type="caution">
    <text evidence="9">The sequence shown here is derived from an EMBL/GenBank/DDBJ whole genome shotgun (WGS) entry which is preliminary data.</text>
</comment>
<dbReference type="Proteomes" id="UP000743370">
    <property type="component" value="Unassembled WGS sequence"/>
</dbReference>
<evidence type="ECO:0000256" key="4">
    <source>
        <dbReference type="PROSITE-ProRule" id="PRU01002"/>
    </source>
</evidence>
<dbReference type="GO" id="GO:0005524">
    <property type="term" value="F:ATP binding"/>
    <property type="evidence" value="ECO:0007669"/>
    <property type="project" value="UniProtKB-UniRule"/>
</dbReference>
<dbReference type="PANTHER" id="PTHR31602:SF109">
    <property type="entry name" value="GROWTH-REGULATING FACTOR"/>
    <property type="match status" value="1"/>
</dbReference>
<protein>
    <recommendedName>
        <fullName evidence="5">Growth-regulating factor</fullName>
    </recommendedName>
</protein>
<dbReference type="SMART" id="SM00951">
    <property type="entry name" value="QLQ"/>
    <property type="match status" value="1"/>
</dbReference>
<evidence type="ECO:0000259" key="7">
    <source>
        <dbReference type="PROSITE" id="PS51666"/>
    </source>
</evidence>
<dbReference type="GO" id="GO:0006351">
    <property type="term" value="P:DNA-templated transcription"/>
    <property type="evidence" value="ECO:0007669"/>
    <property type="project" value="UniProtKB-UniRule"/>
</dbReference>
<dbReference type="InterPro" id="IPR031137">
    <property type="entry name" value="GRF"/>
</dbReference>
<feature type="region of interest" description="Disordered" evidence="6">
    <location>
        <begin position="494"/>
        <end position="514"/>
    </location>
</feature>
<feature type="region of interest" description="Disordered" evidence="6">
    <location>
        <begin position="1"/>
        <end position="62"/>
    </location>
</feature>
<name>A0A8T0JQ23_PHAAN</name>
<keyword evidence="5" id="KW-0010">Activator</keyword>
<dbReference type="EMBL" id="JABFOF010000009">
    <property type="protein sequence ID" value="KAG2380010.1"/>
    <property type="molecule type" value="Genomic_DNA"/>
</dbReference>
<feature type="domain" description="QLQ" evidence="7">
    <location>
        <begin position="217"/>
        <end position="252"/>
    </location>
</feature>
<dbReference type="GO" id="GO:0006355">
    <property type="term" value="P:regulation of DNA-templated transcription"/>
    <property type="evidence" value="ECO:0007669"/>
    <property type="project" value="InterPro"/>
</dbReference>
<gene>
    <name evidence="9" type="ORF">HKW66_Vig0167890</name>
</gene>
<evidence type="ECO:0000313" key="10">
    <source>
        <dbReference type="Proteomes" id="UP000743370"/>
    </source>
</evidence>
<dbReference type="PROSITE" id="PS51667">
    <property type="entry name" value="WRC"/>
    <property type="match status" value="1"/>
</dbReference>
<feature type="compositionally biased region" description="Low complexity" evidence="6">
    <location>
        <begin position="327"/>
        <end position="337"/>
    </location>
</feature>
<dbReference type="InterPro" id="IPR014978">
    <property type="entry name" value="Gln-Leu-Gln_QLQ"/>
</dbReference>
<evidence type="ECO:0000256" key="1">
    <source>
        <dbReference type="ARBA" id="ARBA00004123"/>
    </source>
</evidence>
<dbReference type="GO" id="GO:0005634">
    <property type="term" value="C:nucleus"/>
    <property type="evidence" value="ECO:0007669"/>
    <property type="project" value="UniProtKB-SubCell"/>
</dbReference>
<feature type="region of interest" description="Disordered" evidence="6">
    <location>
        <begin position="386"/>
        <end position="407"/>
    </location>
</feature>
<feature type="compositionally biased region" description="Basic and acidic residues" evidence="6">
    <location>
        <begin position="1"/>
        <end position="44"/>
    </location>
</feature>
<keyword evidence="3 4" id="KW-0539">Nucleus</keyword>
<comment type="similarity">
    <text evidence="2 5">Belongs to the GRF family.</text>
</comment>
<evidence type="ECO:0000313" key="9">
    <source>
        <dbReference type="EMBL" id="KAG2380010.1"/>
    </source>
</evidence>
<sequence>MQSLRLKHEVGEGKNRKRQEEEVNYRDNDEGREVMVKEKNDGSDILKAAGSQGGNSPEITKMKRGGLKGKVIEEIFGLMNERAERERQVLSIASKQPGTSFYPIVFYFHHRSTLLQKVNAFSIMFLNYWRKDGRGYWEEGRQLRGKGGEIECNVTENGEMKVRWLGLEVGENVKKKEKASIRGQKKEDSTLALASKSINEIMPRMVKPKKIRNDTSPFTPSQWQELEQQALVFKYMVTGTPIPPDLIYSIKRSLDSSISSRLFPHHPIGWGCFEMGFGRKVDPEPGRCRRTDGKKWRCSKEAYPDSKYCERHMHRGRNRSRKPVEVSSATSTATNTSQTIPSYTRNLSLANPTITSPSFPFSPLPSSMPCDSQPFSQSYQNPSLNPFFYAQSTSSRPPDSDFSPQDATTHQLFMDSASYSHDEKDYRHVHGIREDVDERAFFPEASGSARNYSDSYQPLSMSTYKSYSNSSFQNINDGTNQRQQEQQHCFVLGTDFKSTRPSKEKEAETTSQRPLHRFFGEWPPKNTDSWLDLASNSRIPTGNNDHAASLLSLSYPF</sequence>
<dbReference type="PROSITE" id="PS51666">
    <property type="entry name" value="QLQ"/>
    <property type="match status" value="1"/>
</dbReference>
<dbReference type="PANTHER" id="PTHR31602">
    <property type="entry name" value="GROWTH-REGULATING FACTOR 5"/>
    <property type="match status" value="1"/>
</dbReference>